<dbReference type="GO" id="GO:0005886">
    <property type="term" value="C:plasma membrane"/>
    <property type="evidence" value="ECO:0007669"/>
    <property type="project" value="UniProtKB-SubCell"/>
</dbReference>
<evidence type="ECO:0000256" key="6">
    <source>
        <dbReference type="SAM" id="Phobius"/>
    </source>
</evidence>
<dbReference type="InterPro" id="IPR004477">
    <property type="entry name" value="ComEC_N"/>
</dbReference>
<dbReference type="PANTHER" id="PTHR30619">
    <property type="entry name" value="DNA INTERNALIZATION/COMPETENCE PROTEIN COMEC/REC2"/>
    <property type="match status" value="1"/>
</dbReference>
<feature type="transmembrane region" description="Helical" evidence="6">
    <location>
        <begin position="392"/>
        <end position="408"/>
    </location>
</feature>
<dbReference type="NCBIfam" id="TIGR00360">
    <property type="entry name" value="ComEC_N-term"/>
    <property type="match status" value="1"/>
</dbReference>
<evidence type="ECO:0000259" key="7">
    <source>
        <dbReference type="Pfam" id="PF03772"/>
    </source>
</evidence>
<accession>A0A4Y8ZMR3</accession>
<keyword evidence="2" id="KW-1003">Cell membrane</keyword>
<dbReference type="Proteomes" id="UP000298213">
    <property type="component" value="Unassembled WGS sequence"/>
</dbReference>
<feature type="transmembrane region" description="Helical" evidence="6">
    <location>
        <begin position="46"/>
        <end position="64"/>
    </location>
</feature>
<feature type="transmembrane region" description="Helical" evidence="6">
    <location>
        <begin position="288"/>
        <end position="311"/>
    </location>
</feature>
<organism evidence="9 10">
    <name type="scientific">Sphingomonas parva</name>
    <dbReference type="NCBI Taxonomy" id="2555898"/>
    <lineage>
        <taxon>Bacteria</taxon>
        <taxon>Pseudomonadati</taxon>
        <taxon>Pseudomonadota</taxon>
        <taxon>Alphaproteobacteria</taxon>
        <taxon>Sphingomonadales</taxon>
        <taxon>Sphingomonadaceae</taxon>
        <taxon>Sphingomonas</taxon>
    </lineage>
</organism>
<feature type="transmembrane region" description="Helical" evidence="6">
    <location>
        <begin position="369"/>
        <end position="386"/>
    </location>
</feature>
<dbReference type="Pfam" id="PF03772">
    <property type="entry name" value="Competence"/>
    <property type="match status" value="1"/>
</dbReference>
<feature type="transmembrane region" description="Helical" evidence="6">
    <location>
        <begin position="457"/>
        <end position="483"/>
    </location>
</feature>
<sequence>MAASDGCAPSIADEPPPRGLAAGLRAALSRRSARLDALADAERDQLPLWLPVGLGLGTAAWFVLPSAPAWTAFLLFAGGTAAACFAAAAETRWARALALFWLAALIGCANIWWKAERVAAPVLRREGVATFDATVESLQRLPAEEIVRLVVKVDRRGAAARLPERIRLNLDEEKAPPDLEAEAIVAVRAWLMPPPPPAVPGAYDFARAAWFQRLGATARALEVTVTDPPRRRGWRARLASARQSLADHVRRRLPGGEGGIAAALATGDQGGIPEADAEAMRRSGLAHLLSVSGLHLTAVVGAVMLLTLKLLALSPALALRFRLVVIAAGVGAAAGIAYTLFTGAEVPTIRSCIAAILVLAGIALGRDALTLRLVAVGALIVLLVWPESLVGPSFQMSFAAIVAIVVLHDHPRVRAFVARRDEALPLKLLRLIAGLVLTGLAVELALIPIALFHFHQAGLYGALANIVAIPLTTFVIMPLEALALAADPLGLSAPFWWLAGRALAFLLWLAHAVAAAPGAVAMLPALPRGAFACLVAGGLWLALWRTRWRIAGLLPILAGAAWALATPAPDLLVTGDGAHLAVRTGDGLAILRPRAGDYVRDTLSENAGIGGEPRELESLAGASCSPDLCAAEVIRHGTRWRVLATRSPYLVDFDPLRRACAEADIVVSDRRLPVTCRPRWLKADRALLARTGGLSIVLGKVPEVTTVASFAGEHPWAVR</sequence>
<proteinExistence type="predicted"/>
<feature type="transmembrane region" description="Helical" evidence="6">
    <location>
        <begin position="347"/>
        <end position="364"/>
    </location>
</feature>
<dbReference type="EMBL" id="SPDV01000055">
    <property type="protein sequence ID" value="TFI56747.1"/>
    <property type="molecule type" value="Genomic_DNA"/>
</dbReference>
<evidence type="ECO:0000256" key="1">
    <source>
        <dbReference type="ARBA" id="ARBA00004651"/>
    </source>
</evidence>
<keyword evidence="3 6" id="KW-0812">Transmembrane</keyword>
<name>A0A4Y8ZMR3_9SPHN</name>
<evidence type="ECO:0000259" key="8">
    <source>
        <dbReference type="Pfam" id="PF13567"/>
    </source>
</evidence>
<keyword evidence="5 6" id="KW-0472">Membrane</keyword>
<feature type="domain" description="ComEC/Rec2-related protein" evidence="7">
    <location>
        <begin position="264"/>
        <end position="547"/>
    </location>
</feature>
<protein>
    <submittedName>
        <fullName evidence="9">ComEC/Rec2 family competence protein</fullName>
    </submittedName>
</protein>
<dbReference type="AlphaFoldDB" id="A0A4Y8ZMR3"/>
<dbReference type="OrthoDB" id="9790149at2"/>
<comment type="caution">
    <text evidence="9">The sequence shown here is derived from an EMBL/GenBank/DDBJ whole genome shotgun (WGS) entry which is preliminary data.</text>
</comment>
<reference evidence="9 10" key="1">
    <citation type="submission" date="2019-03" db="EMBL/GenBank/DDBJ databases">
        <title>Genome sequence of Sphingomonas sp. 17J27-24.</title>
        <authorList>
            <person name="Kim M."/>
            <person name="Maeng S."/>
            <person name="Sathiyaraj S."/>
        </authorList>
    </citation>
    <scope>NUCLEOTIDE SEQUENCE [LARGE SCALE GENOMIC DNA]</scope>
    <source>
        <strain evidence="9 10">17J27-24</strain>
    </source>
</reference>
<evidence type="ECO:0000313" key="10">
    <source>
        <dbReference type="Proteomes" id="UP000298213"/>
    </source>
</evidence>
<evidence type="ECO:0000256" key="3">
    <source>
        <dbReference type="ARBA" id="ARBA00022692"/>
    </source>
</evidence>
<keyword evidence="10" id="KW-1185">Reference proteome</keyword>
<dbReference type="Pfam" id="PF13567">
    <property type="entry name" value="DUF4131"/>
    <property type="match status" value="1"/>
</dbReference>
<feature type="transmembrane region" description="Helical" evidence="6">
    <location>
        <begin position="323"/>
        <end position="341"/>
    </location>
</feature>
<feature type="transmembrane region" description="Helical" evidence="6">
    <location>
        <begin position="96"/>
        <end position="113"/>
    </location>
</feature>
<feature type="transmembrane region" description="Helical" evidence="6">
    <location>
        <begin position="428"/>
        <end position="451"/>
    </location>
</feature>
<comment type="subcellular location">
    <subcellularLocation>
        <location evidence="1">Cell membrane</location>
        <topology evidence="1">Multi-pass membrane protein</topology>
    </subcellularLocation>
</comment>
<dbReference type="InterPro" id="IPR025405">
    <property type="entry name" value="DUF4131"/>
</dbReference>
<dbReference type="InterPro" id="IPR052159">
    <property type="entry name" value="Competence_DNA_uptake"/>
</dbReference>
<dbReference type="PANTHER" id="PTHR30619:SF1">
    <property type="entry name" value="RECOMBINATION PROTEIN 2"/>
    <property type="match status" value="1"/>
</dbReference>
<feature type="transmembrane region" description="Helical" evidence="6">
    <location>
        <begin position="495"/>
        <end position="519"/>
    </location>
</feature>
<evidence type="ECO:0000256" key="2">
    <source>
        <dbReference type="ARBA" id="ARBA00022475"/>
    </source>
</evidence>
<keyword evidence="4 6" id="KW-1133">Transmembrane helix</keyword>
<feature type="domain" description="DUF4131" evidence="8">
    <location>
        <begin position="68"/>
        <end position="220"/>
    </location>
</feature>
<evidence type="ECO:0000256" key="5">
    <source>
        <dbReference type="ARBA" id="ARBA00023136"/>
    </source>
</evidence>
<gene>
    <name evidence="9" type="ORF">E2493_18475</name>
</gene>
<evidence type="ECO:0000256" key="4">
    <source>
        <dbReference type="ARBA" id="ARBA00022989"/>
    </source>
</evidence>
<feature type="transmembrane region" description="Helical" evidence="6">
    <location>
        <begin position="525"/>
        <end position="544"/>
    </location>
</feature>
<feature type="transmembrane region" description="Helical" evidence="6">
    <location>
        <begin position="70"/>
        <end position="89"/>
    </location>
</feature>
<evidence type="ECO:0000313" key="9">
    <source>
        <dbReference type="EMBL" id="TFI56747.1"/>
    </source>
</evidence>